<dbReference type="SUPFAM" id="SSF51735">
    <property type="entry name" value="NAD(P)-binding Rossmann-fold domains"/>
    <property type="match status" value="1"/>
</dbReference>
<evidence type="ECO:0000313" key="2">
    <source>
        <dbReference type="EMBL" id="KST65954.1"/>
    </source>
</evidence>
<keyword evidence="3" id="KW-1185">Reference proteome</keyword>
<gene>
    <name evidence="2" type="ORF">BC008_23540</name>
</gene>
<reference evidence="2 3" key="1">
    <citation type="journal article" date="2015" name="Genome Announc.">
        <title>Draft Genome of the Euendolithic (true boring) Cyanobacterium Mastigocoleus testarum strain BC008.</title>
        <authorList>
            <person name="Guida B.S."/>
            <person name="Garcia-Pichel F."/>
        </authorList>
    </citation>
    <scope>NUCLEOTIDE SEQUENCE [LARGE SCALE GENOMIC DNA]</scope>
    <source>
        <strain evidence="2 3">BC008</strain>
    </source>
</reference>
<comment type="caution">
    <text evidence="2">The sequence shown here is derived from an EMBL/GenBank/DDBJ whole genome shotgun (WGS) entry which is preliminary data.</text>
</comment>
<dbReference type="Gene3D" id="3.40.50.720">
    <property type="entry name" value="NAD(P)-binding Rossmann-like Domain"/>
    <property type="match status" value="1"/>
</dbReference>
<name>A0A0V7ZNI5_9CYAN</name>
<protein>
    <recommendedName>
        <fullName evidence="1">Saccharopine dehydrogenase NADP binding domain-containing protein</fullName>
    </recommendedName>
</protein>
<sequence length="374" mass="41994">MQTRIIILGGYGNTGLLISKLLLQESDVQIVIAGRNLGRAQRAADDLNHEFHRNYRVSSKQVDAANKSSLKAAFDSVNLVVVASSTINYTRNVAELALEAGADYLDVQLSSPAKLAVLNSLRDKIERKGRCFITDGGFHPGVPAAMVRYAATKFDTLKVANISAAFQLNWKELLFSESTTAEFIDELINFNPLVLKNKKWIAMSMQELPKFDFGEVFGERYCPPMFLEELRSLPDSIPSLNETGFYISGFNWMSDYIIMPIAFAAFKIFREKAKIPMGKLFSWGLKTFSKPPFGAVIQLEAKGLKNKKNSLMHMRLTHDNPYTLTAIPVIACLLQYLNGSIRKPGLWFQAHLVEPTQFFKDIERLGVRVSIQIK</sequence>
<dbReference type="InterPro" id="IPR036291">
    <property type="entry name" value="NAD(P)-bd_dom_sf"/>
</dbReference>
<feature type="domain" description="Saccharopine dehydrogenase NADP binding" evidence="1">
    <location>
        <begin position="5"/>
        <end position="112"/>
    </location>
</feature>
<dbReference type="RefSeq" id="WP_027846296.1">
    <property type="nucleotide sequence ID" value="NZ_LMTZ01000101.1"/>
</dbReference>
<proteinExistence type="predicted"/>
<dbReference type="Proteomes" id="UP000053372">
    <property type="component" value="Unassembled WGS sequence"/>
</dbReference>
<dbReference type="EMBL" id="LMTZ01000101">
    <property type="protein sequence ID" value="KST65954.1"/>
    <property type="molecule type" value="Genomic_DNA"/>
</dbReference>
<dbReference type="Gene3D" id="3.30.360.10">
    <property type="entry name" value="Dihydrodipicolinate Reductase, domain 2"/>
    <property type="match status" value="1"/>
</dbReference>
<dbReference type="PANTHER" id="PTHR43796:SF2">
    <property type="entry name" value="CARBOXYNORSPERMIDINE SYNTHASE"/>
    <property type="match status" value="1"/>
</dbReference>
<organism evidence="2 3">
    <name type="scientific">Mastigocoleus testarum BC008</name>
    <dbReference type="NCBI Taxonomy" id="371196"/>
    <lineage>
        <taxon>Bacteria</taxon>
        <taxon>Bacillati</taxon>
        <taxon>Cyanobacteriota</taxon>
        <taxon>Cyanophyceae</taxon>
        <taxon>Nostocales</taxon>
        <taxon>Hapalosiphonaceae</taxon>
        <taxon>Mastigocoleus</taxon>
    </lineage>
</organism>
<dbReference type="InterPro" id="IPR005097">
    <property type="entry name" value="Sacchrp_dh_NADP-bd"/>
</dbReference>
<evidence type="ECO:0000259" key="1">
    <source>
        <dbReference type="Pfam" id="PF03435"/>
    </source>
</evidence>
<accession>A0A0V7ZNI5</accession>
<dbReference type="AlphaFoldDB" id="A0A0V7ZNI5"/>
<evidence type="ECO:0000313" key="3">
    <source>
        <dbReference type="Proteomes" id="UP000053372"/>
    </source>
</evidence>
<dbReference type="Pfam" id="PF03435">
    <property type="entry name" value="Sacchrp_dh_NADP"/>
    <property type="match status" value="1"/>
</dbReference>
<dbReference type="PANTHER" id="PTHR43796">
    <property type="entry name" value="CARBOXYNORSPERMIDINE SYNTHASE"/>
    <property type="match status" value="1"/>
</dbReference>
<dbReference type="OrthoDB" id="570062at2"/>